<dbReference type="AlphaFoldDB" id="V4IYG4"/>
<dbReference type="EMBL" id="ASGZ01000033">
    <property type="protein sequence ID" value="ESP88182.1"/>
    <property type="molecule type" value="Genomic_DNA"/>
</dbReference>
<proteinExistence type="predicted"/>
<sequence length="77" mass="8091">MVRAFVMVKTAPGTVGRVAEAVRGLDAVGEAHVVAGDYDLVAEVEAAEMYDVLDTVANDVRSLDGVTDTKTYVSMDG</sequence>
<dbReference type="eggNOG" id="arCOG01117">
    <property type="taxonomic scope" value="Archaea"/>
</dbReference>
<evidence type="ECO:0000313" key="2">
    <source>
        <dbReference type="EMBL" id="ESP88182.1"/>
    </source>
</evidence>
<reference evidence="2 3" key="1">
    <citation type="journal article" date="2013" name="Genome Announc.">
        <title>Draft Genome Sequence of 'Candidatus Halobonum tyrrellensis' Strain G22, Isolated from the Hypersaline Waters of Lake Tyrrell, Australia.</title>
        <authorList>
            <person name="Ugalde J.A."/>
            <person name="Narasingarao P."/>
            <person name="Kuo S."/>
            <person name="Podell S."/>
            <person name="Allen E.E."/>
        </authorList>
    </citation>
    <scope>NUCLEOTIDE SEQUENCE [LARGE SCALE GENOMIC DNA]</scope>
    <source>
        <strain evidence="2 3">G22</strain>
    </source>
</reference>
<dbReference type="PATRIC" id="fig|1324957.4.peg.2078"/>
<dbReference type="OrthoDB" id="8136at2157"/>
<evidence type="ECO:0000313" key="3">
    <source>
        <dbReference type="Proteomes" id="UP000017840"/>
    </source>
</evidence>
<name>V4IYG4_9EURY</name>
<dbReference type="InterPro" id="IPR019887">
    <property type="entry name" value="Tscrpt_reg_AsnC/Lrp_C"/>
</dbReference>
<gene>
    <name evidence="2" type="ORF">K933_10240</name>
</gene>
<evidence type="ECO:0000259" key="1">
    <source>
        <dbReference type="Pfam" id="PF01037"/>
    </source>
</evidence>
<protein>
    <submittedName>
        <fullName evidence="2">Transcriptional regulator</fullName>
    </submittedName>
</protein>
<dbReference type="RefSeq" id="WP_023394631.1">
    <property type="nucleotide sequence ID" value="NZ_ASGZ01000033.1"/>
</dbReference>
<accession>V4IYG4</accession>
<dbReference type="Proteomes" id="UP000017840">
    <property type="component" value="Unassembled WGS sequence"/>
</dbReference>
<dbReference type="InterPro" id="IPR011008">
    <property type="entry name" value="Dimeric_a/b-barrel"/>
</dbReference>
<dbReference type="STRING" id="1324957.K933_10240"/>
<organism evidence="2 3">
    <name type="scientific">Candidatus Halobonum tyrrellensis G22</name>
    <dbReference type="NCBI Taxonomy" id="1324957"/>
    <lineage>
        <taxon>Archaea</taxon>
        <taxon>Methanobacteriati</taxon>
        <taxon>Methanobacteriota</taxon>
        <taxon>Stenosarchaea group</taxon>
        <taxon>Halobacteria</taxon>
        <taxon>Halobacteriales</taxon>
        <taxon>Haloferacaceae</taxon>
        <taxon>Candidatus Halobonum</taxon>
    </lineage>
</organism>
<feature type="domain" description="Transcription regulator AsnC/Lrp ligand binding" evidence="1">
    <location>
        <begin position="6"/>
        <end position="75"/>
    </location>
</feature>
<keyword evidence="3" id="KW-1185">Reference proteome</keyword>
<dbReference type="Gene3D" id="3.30.70.920">
    <property type="match status" value="1"/>
</dbReference>
<comment type="caution">
    <text evidence="2">The sequence shown here is derived from an EMBL/GenBank/DDBJ whole genome shotgun (WGS) entry which is preliminary data.</text>
</comment>
<dbReference type="Pfam" id="PF01037">
    <property type="entry name" value="AsnC_trans_reg"/>
    <property type="match status" value="1"/>
</dbReference>
<dbReference type="SUPFAM" id="SSF54909">
    <property type="entry name" value="Dimeric alpha+beta barrel"/>
    <property type="match status" value="1"/>
</dbReference>